<evidence type="ECO:0000313" key="1">
    <source>
        <dbReference type="EMBL" id="GAG07706.1"/>
    </source>
</evidence>
<accession>X0W4R3</accession>
<feature type="non-terminal residue" evidence="1">
    <location>
        <position position="94"/>
    </location>
</feature>
<proteinExistence type="predicted"/>
<protein>
    <submittedName>
        <fullName evidence="1">Uncharacterized protein</fullName>
    </submittedName>
</protein>
<comment type="caution">
    <text evidence="1">The sequence shown here is derived from an EMBL/GenBank/DDBJ whole genome shotgun (WGS) entry which is preliminary data.</text>
</comment>
<reference evidence="1" key="1">
    <citation type="journal article" date="2014" name="Front. Microbiol.">
        <title>High frequency of phylogenetically diverse reductive dehalogenase-homologous genes in deep subseafloor sedimentary metagenomes.</title>
        <authorList>
            <person name="Kawai M."/>
            <person name="Futagami T."/>
            <person name="Toyoda A."/>
            <person name="Takaki Y."/>
            <person name="Nishi S."/>
            <person name="Hori S."/>
            <person name="Arai W."/>
            <person name="Tsubouchi T."/>
            <person name="Morono Y."/>
            <person name="Uchiyama I."/>
            <person name="Ito T."/>
            <person name="Fujiyama A."/>
            <person name="Inagaki F."/>
            <person name="Takami H."/>
        </authorList>
    </citation>
    <scope>NUCLEOTIDE SEQUENCE</scope>
    <source>
        <strain evidence="1">Expedition CK06-06</strain>
    </source>
</reference>
<organism evidence="1">
    <name type="scientific">marine sediment metagenome</name>
    <dbReference type="NCBI Taxonomy" id="412755"/>
    <lineage>
        <taxon>unclassified sequences</taxon>
        <taxon>metagenomes</taxon>
        <taxon>ecological metagenomes</taxon>
    </lineage>
</organism>
<name>X0W4R3_9ZZZZ</name>
<sequence>MKREWHCKSCERLWDRERSQRCPSCGEDGKPVIRDGNQVQVIEKTSAAPIRRILGVYPDSPWSGMFNCGHQYESEDERVILQPGIEIGCMDCWR</sequence>
<dbReference type="EMBL" id="BARS01020474">
    <property type="protein sequence ID" value="GAG07706.1"/>
    <property type="molecule type" value="Genomic_DNA"/>
</dbReference>
<dbReference type="AlphaFoldDB" id="X0W4R3"/>
<gene>
    <name evidence="1" type="ORF">S01H1_33010</name>
</gene>